<keyword evidence="2" id="KW-1185">Reference proteome</keyword>
<dbReference type="Proteomes" id="UP000682782">
    <property type="component" value="Chromosome"/>
</dbReference>
<protein>
    <submittedName>
        <fullName evidence="1">DNA repair protein RecO</fullName>
    </submittedName>
</protein>
<organism evidence="1 2">
    <name type="scientific">Aristaeella hokkaidonensis</name>
    <dbReference type="NCBI Taxonomy" id="3046382"/>
    <lineage>
        <taxon>Bacteria</taxon>
        <taxon>Bacillati</taxon>
        <taxon>Bacillota</taxon>
        <taxon>Clostridia</taxon>
        <taxon>Eubacteriales</taxon>
        <taxon>Aristaeellaceae</taxon>
        <taxon>Aristaeella</taxon>
    </lineage>
</organism>
<reference evidence="1" key="1">
    <citation type="submission" date="2021-01" db="EMBL/GenBank/DDBJ databases">
        <title>Complete genome sequence of Clostridiales bacterium R-7.</title>
        <authorList>
            <person name="Mahoney-Kurpe S.C."/>
            <person name="Palevich N."/>
            <person name="Koike S."/>
            <person name="Moon C.D."/>
            <person name="Attwood G.T."/>
        </authorList>
    </citation>
    <scope>NUCLEOTIDE SEQUENCE</scope>
    <source>
        <strain evidence="1">R-7</strain>
    </source>
</reference>
<name>A0AC61N5G6_9FIRM</name>
<accession>A0AC61N5G6</accession>
<evidence type="ECO:0000313" key="1">
    <source>
        <dbReference type="EMBL" id="QUC66529.1"/>
    </source>
</evidence>
<evidence type="ECO:0000313" key="2">
    <source>
        <dbReference type="Proteomes" id="UP000682782"/>
    </source>
</evidence>
<gene>
    <name evidence="1" type="primary">recO</name>
    <name evidence="1" type="ORF">JYE49_11760</name>
</gene>
<sequence>MIQTENTAIVLRHVNYRDNDRMVTLLSPSRGRIDAIIRNCRKPKSHNLNSGELFALGDYMLHENGGHITVTSVKLIETFYPLRNDYDRLTCGIWLLNLAEAVAEPEQEQQELFMLLLHTLSRLTFSDQEWKPLLAGFLLHFAACQGFKPRLNHCVFCGKKPEENAPLFFDAEEGGICCDSCQSRRDQAPLSPGQIRWMRKALTTGSAAWVNTPEETAPFTLLRDYTERRLGRRIKSSAMLPKE</sequence>
<dbReference type="EMBL" id="CP068393">
    <property type="protein sequence ID" value="QUC66529.1"/>
    <property type="molecule type" value="Genomic_DNA"/>
</dbReference>
<proteinExistence type="predicted"/>